<organism evidence="1 2">
    <name type="scientific">Streptomonospora litoralis</name>
    <dbReference type="NCBI Taxonomy" id="2498135"/>
    <lineage>
        <taxon>Bacteria</taxon>
        <taxon>Bacillati</taxon>
        <taxon>Actinomycetota</taxon>
        <taxon>Actinomycetes</taxon>
        <taxon>Streptosporangiales</taxon>
        <taxon>Nocardiopsidaceae</taxon>
        <taxon>Streptomonospora</taxon>
    </lineage>
</organism>
<gene>
    <name evidence="1" type="ORF">EKD16_18085</name>
</gene>
<dbReference type="KEGG" id="strr:EKD16_18085"/>
<keyword evidence="2" id="KW-1185">Reference proteome</keyword>
<accession>A0A4P6Q7G8</accession>
<reference evidence="1 2" key="1">
    <citation type="submission" date="2019-02" db="EMBL/GenBank/DDBJ databases">
        <authorList>
            <person name="Khodamoradi S."/>
            <person name="Hahnke R.L."/>
            <person name="Kaempfer P."/>
            <person name="Schumann P."/>
            <person name="Rohde M."/>
            <person name="Steinert M."/>
            <person name="Luzhetskyy A."/>
            <person name="Wink J."/>
            <person name="Ruckert C."/>
        </authorList>
    </citation>
    <scope>NUCLEOTIDE SEQUENCE [LARGE SCALE GENOMIC DNA]</scope>
    <source>
        <strain evidence="1 2">M2</strain>
    </source>
</reference>
<dbReference type="AlphaFoldDB" id="A0A4P6Q7G8"/>
<evidence type="ECO:0000313" key="2">
    <source>
        <dbReference type="Proteomes" id="UP000292235"/>
    </source>
</evidence>
<protein>
    <submittedName>
        <fullName evidence="1">Uncharacterized protein</fullName>
    </submittedName>
</protein>
<proteinExistence type="predicted"/>
<dbReference type="Proteomes" id="UP000292235">
    <property type="component" value="Chromosome"/>
</dbReference>
<name>A0A4P6Q7G8_9ACTN</name>
<evidence type="ECO:0000313" key="1">
    <source>
        <dbReference type="EMBL" id="QBI55381.1"/>
    </source>
</evidence>
<dbReference type="EMBL" id="CP036455">
    <property type="protein sequence ID" value="QBI55381.1"/>
    <property type="molecule type" value="Genomic_DNA"/>
</dbReference>
<sequence>MLNYRELTNSGSHSLVSANPFEPLFLMHERGNPFSLDATGFIEVDFIGILKKKREDHLFIDPLVSLDKAELDLLDASQTPE</sequence>